<dbReference type="InterPro" id="IPR016039">
    <property type="entry name" value="Thiolase-like"/>
</dbReference>
<feature type="domain" description="Ketosynthase family 3 (KS3)" evidence="11">
    <location>
        <begin position="15"/>
        <end position="430"/>
    </location>
</feature>
<proteinExistence type="predicted"/>
<sequence length="2701" mass="284122">MQMNDVEGPADGWPEEAVAVVGMSCRVPGAETLQAFWRMLASGEDALTEAPEDRWYDIPDLARYRRGGFVERVADFDAEFFGISPREAAAMDPRQRMALELSWEALEDAGVPPEELRGTDTAVFLGASGDDYASLVQQYGADAVSHHSLAGLSRGLIANRVSHRFGLNGPSLSVDTVQSSSLVAIHLAAENVRSGATRLALAGGVHLNLVPGSTLALARAGALSPDGRSHTFDARANGFVRGEGGGVVVLKRLGDAVADGNPVYCVLLGGSVNHDGDSQELTVPDRGAQLALLRDAYERAEVDPRWVQYVELHGTGTPVGDPVEATALGEVLGSAREGQRPLLVGSVKTNIGHLDAAAGVAGLMKVALSIKKGLLPASLNFAEPNPSIPLEQWNLDVNAAAGPWPDDGPGIAGVSSFGVGGANCHLVVGAPPRERSSDVVPDARCPVPVLVSGKSAGALRAQAARLRDWLGAGEDLAVNDVGFSTVTTRSSLKHRGVVLAAHHAELAEGLDALAAGLPAANVVEGADTAGPGVVWVFPGQGSQWVGMALELWDSSAVFAARMAECEEVLRGLVDWSLREVLGDEEALARVDVVQPSLFAVMVSLAEVWRSAGLEPQAVVGHSQGEIAAACAAGIISLTDGLRLVVGRSRAVRAGLSGEGAMASLAVPAADVDTDRVALAAVNGPEAVVISGEVDAVREVVAEHEARGIRARVIRVDYASHSSHVERVRDEVLAVASEVATTDSGVAFYSTVSGTRMEPADIDAEYWYRNLREPVRYADAIAVLTELGHTVFLEISPHPVLTAPISDIAQGVLVQGTLRRGEDQVRRLLLSMAELFTQGVPIDWRPMFENATRVPLPTYAFQRKRYWVDGAIADPPAFPATTGSPVEEQRADTLTDRELSTVVSAHAAVVLGLAGPHEVDEASTFKDLGVDSVTAVELSTRLNTALGVRVPTSLVYDHPTPAAVVRHLSGLLSGAGPDDRAWTPPSATNSDEPIAIVGMGCRYPGGVTSPEDLWRLVADSTDAITPFPDDRGWSTADADYPTVGGFLSEAGGFDAGFFHISPREALAMDPQQRLVLEVVWEAFERAGLDPASMRGHRTGVFLGAMSQDYLPRMAEVPHDLAGHALTGSASSVISGRVAYTLGLEGPALTVDTACSSSLVALHLAAQSLRSGDSDLALAGGVTVMSTPGIFVEFSRQGGIATDGRCKAFSSDADGTGWSEGVGVIVLERLSAARRNGHNVLAVLRGSAVNQDGASNGLTAPNGPAQERVIRQSLANAGLSTRDVDAVEAHGTGTQLGDPIEAQALLATYGRDRTDPLLLGSIKSNIGHTQAAAGVAGVIKMVAAMRTGVLPRTLHVDEATPHVDWSAGALELLTEQREWPEQDRPRRAAVSSFGISGTNAHVVLEHVARETPEEPAAENGGPIVPWLVSARTDSALAAQARRLRAVVCQEPEPGVADVAATLATGRAAFDQRAVVLGAERTELASGLDALVAGGRAHGLVTGTASRTPDVGFLFTGQGSQRLGMSRELALRFDTFAAAWNEVCAEFEPLLAHPIEAVVAAEEGSELAAVLDETAFTQPALFAFEVAAFRLLESLGVRPSVLVGHSIGELAAAHVAGVFTLSDAARLVAARGRLMQELPPGGAMVAIQADEEDVHAALEECADSVSVAAVNGPYSTVISGDSDEVAEVEAMFAGAGHKTQWLRVSHAFHSPLMQPMLAEFEKVANSVEYAAPALPVVSNIRGTVAAPGEIDCPEYWVQHVLAGVRFADGVRTAVSAGAEVLVEVGPDGVLAAMAQETLAEIAADTVVVPVARKGRSEERSFVEALARLHVTGVQVDWAAYLTAVGADGGLVDLPTYPFERQRYWAAAEAPRGADASAGGLTVVEHPFLASMAELAVDDRIVFTGGVSPVVEPWLSDHRVLGHAVIPGTAYVEMAWQAAGAAELGRIDELTLHESLPTGAGAPDVRLQVTVGTPDDSGRRSLDIHSRGAGERSWTRHASGVLGVEPCVPEAAEPRTDAEPAMPEDFYPNLVKRGYEYGRAFQGLQRLWREGDTVHGDVRLADDVPHAGPSSGFALHPVLFDAALHPLLELFGQADDPGRVLLPYSWSGVTFHGGPAGTDVRVSATRIGINEASLSITATDGTPVLSVTSLAFLPASAGQLTRQSTEDSLFLLDWKVAEESEGAGSGDFAVTHVAASGGEDAAEVARATVHEVLGQVRTWLEDDTRRVLVTRGAVAISADEQPDLALASVWGLLRSVQAEHPGRFLLVDTDDASPAALERLDVSEPQVAIRDGRMYVPRLAPAEPAPVTPAWAEGTVLVTGATGALGSLTARHLVVEHGARRLLMLSRRGVSAPGARELSVELAAFGAEVIHEACDVSDRTALAAQLERIQLEAPLSAVVHLAGVVADASVENLTPEMVDRVFQPKVDAAWHLHELTKGLNLSQFVLYSSVAGTFGTPGQANYAAANAFLDGLAAHRRATGLTAVSLAWGPWELGMAGALGEAELRRFRRSGLAPVSEAEGTTLFDAALNLGRPLAVPAVMDRAALLEQDTVPLLFRDLAVPRAVPTTPREQCDDVPPIVRRLAERVPEERVEEMLALLMTTTAVVLGYPSIEDIDSAMTFQEIGFDSLSGVEFRNQVKQDTGVDLPATIIFNYPTPDALAHHLVERAFGADEPAAEQPDSTMTDGLDEEIDGLDVDALIQRTLSQ</sequence>
<dbReference type="InterPro" id="IPR020841">
    <property type="entry name" value="PKS_Beta-ketoAc_synthase_dom"/>
</dbReference>
<dbReference type="InterPro" id="IPR014043">
    <property type="entry name" value="Acyl_transferase_dom"/>
</dbReference>
<dbReference type="GO" id="GO:0006633">
    <property type="term" value="P:fatty acid biosynthetic process"/>
    <property type="evidence" value="ECO:0007669"/>
    <property type="project" value="InterPro"/>
</dbReference>
<evidence type="ECO:0000256" key="9">
    <source>
        <dbReference type="SAM" id="MobiDB-lite"/>
    </source>
</evidence>
<dbReference type="Gene3D" id="3.40.366.10">
    <property type="entry name" value="Malonyl-Coenzyme A Acyl Carrier Protein, domain 2"/>
    <property type="match status" value="2"/>
</dbReference>
<feature type="region of interest" description="N-terminal hotdog fold" evidence="8">
    <location>
        <begin position="1882"/>
        <end position="2005"/>
    </location>
</feature>
<evidence type="ECO:0000259" key="11">
    <source>
        <dbReference type="PROSITE" id="PS52004"/>
    </source>
</evidence>
<dbReference type="SMART" id="SM00826">
    <property type="entry name" value="PKS_DH"/>
    <property type="match status" value="1"/>
</dbReference>
<dbReference type="Pfam" id="PF00550">
    <property type="entry name" value="PP-binding"/>
    <property type="match status" value="2"/>
</dbReference>
<dbReference type="GO" id="GO:0005737">
    <property type="term" value="C:cytoplasm"/>
    <property type="evidence" value="ECO:0007669"/>
    <property type="project" value="TreeGrafter"/>
</dbReference>
<dbReference type="PROSITE" id="PS00012">
    <property type="entry name" value="PHOSPHOPANTETHEINE"/>
    <property type="match status" value="1"/>
</dbReference>
<evidence type="ECO:0000256" key="7">
    <source>
        <dbReference type="ARBA" id="ARBA00023315"/>
    </source>
</evidence>
<dbReference type="InterPro" id="IPR036291">
    <property type="entry name" value="NAD(P)-bd_dom_sf"/>
</dbReference>
<dbReference type="PATRIC" id="fig|1075402.3.peg.2006"/>
<evidence type="ECO:0000259" key="12">
    <source>
        <dbReference type="PROSITE" id="PS52019"/>
    </source>
</evidence>
<dbReference type="SUPFAM" id="SSF52151">
    <property type="entry name" value="FabD/lysophospholipase-like"/>
    <property type="match status" value="2"/>
</dbReference>
<dbReference type="InterPro" id="IPR014031">
    <property type="entry name" value="Ketoacyl_synth_C"/>
</dbReference>
<dbReference type="PANTHER" id="PTHR43775">
    <property type="entry name" value="FATTY ACID SYNTHASE"/>
    <property type="match status" value="1"/>
</dbReference>
<dbReference type="InterPro" id="IPR042104">
    <property type="entry name" value="PKS_dehydratase_sf"/>
</dbReference>
<dbReference type="PANTHER" id="PTHR43775:SF51">
    <property type="entry name" value="INACTIVE PHENOLPHTHIOCEROL SYNTHESIS POLYKETIDE SYNTHASE TYPE I PKS1-RELATED"/>
    <property type="match status" value="1"/>
</dbReference>
<dbReference type="FunFam" id="3.40.366.10:FF:000002">
    <property type="entry name" value="Probable polyketide synthase 2"/>
    <property type="match status" value="1"/>
</dbReference>
<dbReference type="Gene3D" id="3.30.70.3290">
    <property type="match status" value="2"/>
</dbReference>
<keyword evidence="7" id="KW-0012">Acyltransferase</keyword>
<evidence type="ECO:0000256" key="2">
    <source>
        <dbReference type="ARBA" id="ARBA00022450"/>
    </source>
</evidence>
<dbReference type="Gene3D" id="1.10.1200.10">
    <property type="entry name" value="ACP-like"/>
    <property type="match status" value="2"/>
</dbReference>
<evidence type="ECO:0000256" key="5">
    <source>
        <dbReference type="ARBA" id="ARBA00023194"/>
    </source>
</evidence>
<dbReference type="Pfam" id="PF00109">
    <property type="entry name" value="ketoacyl-synt"/>
    <property type="match status" value="2"/>
</dbReference>
<accession>A0A1E7KG25</accession>
<dbReference type="Pfam" id="PF08659">
    <property type="entry name" value="KR"/>
    <property type="match status" value="1"/>
</dbReference>
<dbReference type="GO" id="GO:0005886">
    <property type="term" value="C:plasma membrane"/>
    <property type="evidence" value="ECO:0007669"/>
    <property type="project" value="TreeGrafter"/>
</dbReference>
<gene>
    <name evidence="13" type="ORF">AN216_15415</name>
</gene>
<feature type="compositionally biased region" description="Basic and acidic residues" evidence="9">
    <location>
        <begin position="1972"/>
        <end position="1987"/>
    </location>
</feature>
<dbReference type="FunFam" id="3.40.47.10:FF:000019">
    <property type="entry name" value="Polyketide synthase type I"/>
    <property type="match status" value="1"/>
</dbReference>
<dbReference type="InterPro" id="IPR014030">
    <property type="entry name" value="Ketoacyl_synth_N"/>
</dbReference>
<reference evidence="13 14" key="1">
    <citation type="journal article" date="2016" name="Front. Microbiol.">
        <title>Comparative Genomics Analysis of Streptomyces Species Reveals Their Adaptation to the Marine Environment and Their Diversity at the Genomic Level.</title>
        <authorList>
            <person name="Tian X."/>
            <person name="Zhang Z."/>
            <person name="Yang T."/>
            <person name="Chen M."/>
            <person name="Li J."/>
            <person name="Chen F."/>
            <person name="Yang J."/>
            <person name="Li W."/>
            <person name="Zhang B."/>
            <person name="Zhang Z."/>
            <person name="Wu J."/>
            <person name="Zhang C."/>
            <person name="Long L."/>
            <person name="Xiao J."/>
        </authorList>
    </citation>
    <scope>NUCLEOTIDE SEQUENCE [LARGE SCALE GENOMIC DNA]</scope>
    <source>
        <strain evidence="13 14">SCSIO 02100</strain>
    </source>
</reference>
<dbReference type="Proteomes" id="UP000176101">
    <property type="component" value="Unassembled WGS sequence"/>
</dbReference>
<dbReference type="PROSITE" id="PS52019">
    <property type="entry name" value="PKS_MFAS_DH"/>
    <property type="match status" value="1"/>
</dbReference>
<dbReference type="InterPro" id="IPR050091">
    <property type="entry name" value="PKS_NRPS_Biosynth_Enz"/>
</dbReference>
<dbReference type="Pfam" id="PF21089">
    <property type="entry name" value="PKS_DH_N"/>
    <property type="match status" value="1"/>
</dbReference>
<feature type="region of interest" description="Disordered" evidence="9">
    <location>
        <begin position="1967"/>
        <end position="1987"/>
    </location>
</feature>
<comment type="caution">
    <text evidence="13">The sequence shown here is derived from an EMBL/GenBank/DDBJ whole genome shotgun (WGS) entry which is preliminary data.</text>
</comment>
<feature type="active site" description="Proton donor; for dehydratase activity" evidence="8">
    <location>
        <position position="2077"/>
    </location>
</feature>
<dbReference type="InterPro" id="IPR020806">
    <property type="entry name" value="PKS_PP-bd"/>
</dbReference>
<dbReference type="Gene3D" id="3.40.50.720">
    <property type="entry name" value="NAD(P)-binding Rossmann-like Domain"/>
    <property type="match status" value="1"/>
</dbReference>
<dbReference type="InterPro" id="IPR013968">
    <property type="entry name" value="PKS_KR"/>
</dbReference>
<keyword evidence="5" id="KW-0045">Antibiotic biosynthesis</keyword>
<dbReference type="SUPFAM" id="SSF51735">
    <property type="entry name" value="NAD(P)-binding Rossmann-fold domains"/>
    <property type="match status" value="2"/>
</dbReference>
<dbReference type="Pfam" id="PF02801">
    <property type="entry name" value="Ketoacyl-synt_C"/>
    <property type="match status" value="2"/>
</dbReference>
<dbReference type="SUPFAM" id="SSF53901">
    <property type="entry name" value="Thiolase-like"/>
    <property type="match status" value="2"/>
</dbReference>
<feature type="region of interest" description="C-terminal hotdog fold" evidence="8">
    <location>
        <begin position="2014"/>
        <end position="2157"/>
    </location>
</feature>
<keyword evidence="6" id="KW-0511">Multifunctional enzyme</keyword>
<dbReference type="RefSeq" id="WP_244502468.1">
    <property type="nucleotide sequence ID" value="NZ_LJGU01000127.1"/>
</dbReference>
<dbReference type="GO" id="GO:0071770">
    <property type="term" value="P:DIM/DIP cell wall layer assembly"/>
    <property type="evidence" value="ECO:0007669"/>
    <property type="project" value="TreeGrafter"/>
</dbReference>
<feature type="active site" description="Proton acceptor; for dehydratase activity" evidence="8">
    <location>
        <position position="1914"/>
    </location>
</feature>
<dbReference type="SUPFAM" id="SSF55048">
    <property type="entry name" value="Probable ACP-binding domain of malonyl-CoA ACP transacylase"/>
    <property type="match status" value="2"/>
</dbReference>
<dbReference type="Pfam" id="PF00698">
    <property type="entry name" value="Acyl_transf_1"/>
    <property type="match status" value="2"/>
</dbReference>
<dbReference type="Gene3D" id="3.10.129.110">
    <property type="entry name" value="Polyketide synthase dehydratase"/>
    <property type="match status" value="1"/>
</dbReference>
<dbReference type="PROSITE" id="PS00606">
    <property type="entry name" value="KS3_1"/>
    <property type="match status" value="1"/>
</dbReference>
<keyword evidence="14" id="KW-1185">Reference proteome</keyword>
<dbReference type="PROSITE" id="PS50075">
    <property type="entry name" value="CARRIER"/>
    <property type="match status" value="2"/>
</dbReference>
<dbReference type="PROSITE" id="PS52004">
    <property type="entry name" value="KS3_2"/>
    <property type="match status" value="2"/>
</dbReference>
<dbReference type="SMART" id="SM00827">
    <property type="entry name" value="PKS_AT"/>
    <property type="match status" value="2"/>
</dbReference>
<dbReference type="CDD" id="cd00833">
    <property type="entry name" value="PKS"/>
    <property type="match status" value="2"/>
</dbReference>
<dbReference type="Pfam" id="PF14765">
    <property type="entry name" value="PS-DH"/>
    <property type="match status" value="1"/>
</dbReference>
<name>A0A1E7KG25_9ACTN</name>
<dbReference type="InterPro" id="IPR020807">
    <property type="entry name" value="PKS_DH"/>
</dbReference>
<dbReference type="SMART" id="SM00822">
    <property type="entry name" value="PKS_KR"/>
    <property type="match status" value="1"/>
</dbReference>
<dbReference type="SMART" id="SM00825">
    <property type="entry name" value="PKS_KS"/>
    <property type="match status" value="2"/>
</dbReference>
<dbReference type="SMART" id="SM01294">
    <property type="entry name" value="PKS_PP_betabranch"/>
    <property type="match status" value="2"/>
</dbReference>
<dbReference type="EMBL" id="LJGU01000127">
    <property type="protein sequence ID" value="OEV02813.1"/>
    <property type="molecule type" value="Genomic_DNA"/>
</dbReference>
<dbReference type="SUPFAM" id="SSF47336">
    <property type="entry name" value="ACP-like"/>
    <property type="match status" value="2"/>
</dbReference>
<dbReference type="InterPro" id="IPR049552">
    <property type="entry name" value="PKS_DH_N"/>
</dbReference>
<dbReference type="Gene3D" id="3.40.47.10">
    <property type="match status" value="2"/>
</dbReference>
<evidence type="ECO:0000256" key="8">
    <source>
        <dbReference type="PROSITE-ProRule" id="PRU01363"/>
    </source>
</evidence>
<dbReference type="InterPro" id="IPR055123">
    <property type="entry name" value="SpnB-like_Rossmann"/>
</dbReference>
<dbReference type="GO" id="GO:0031177">
    <property type="term" value="F:phosphopantetheine binding"/>
    <property type="evidence" value="ECO:0007669"/>
    <property type="project" value="InterPro"/>
</dbReference>
<dbReference type="InterPro" id="IPR032821">
    <property type="entry name" value="PKS_assoc"/>
</dbReference>
<evidence type="ECO:0000256" key="4">
    <source>
        <dbReference type="ARBA" id="ARBA00022679"/>
    </source>
</evidence>
<feature type="domain" description="Carrier" evidence="10">
    <location>
        <begin position="896"/>
        <end position="971"/>
    </location>
</feature>
<evidence type="ECO:0000256" key="6">
    <source>
        <dbReference type="ARBA" id="ARBA00023268"/>
    </source>
</evidence>
<feature type="domain" description="PKS/mFAS DH" evidence="12">
    <location>
        <begin position="1882"/>
        <end position="2157"/>
    </location>
</feature>
<keyword evidence="2" id="KW-0596">Phosphopantetheine</keyword>
<dbReference type="InterPro" id="IPR036736">
    <property type="entry name" value="ACP-like_sf"/>
</dbReference>
<evidence type="ECO:0000313" key="13">
    <source>
        <dbReference type="EMBL" id="OEV02813.1"/>
    </source>
</evidence>
<protein>
    <recommendedName>
        <fullName evidence="15">Polyketide synthase</fullName>
    </recommendedName>
</protein>
<dbReference type="Pfam" id="PF22953">
    <property type="entry name" value="SpnB_Rossmann"/>
    <property type="match status" value="1"/>
</dbReference>
<dbReference type="InterPro" id="IPR006162">
    <property type="entry name" value="Ppantetheine_attach_site"/>
</dbReference>
<dbReference type="Pfam" id="PF16197">
    <property type="entry name" value="KAsynt_C_assoc"/>
    <property type="match status" value="2"/>
</dbReference>
<dbReference type="InterPro" id="IPR016035">
    <property type="entry name" value="Acyl_Trfase/lysoPLipase"/>
</dbReference>
<feature type="domain" description="Ketosynthase family 3 (KS3)" evidence="11">
    <location>
        <begin position="990"/>
        <end position="1404"/>
    </location>
</feature>
<evidence type="ECO:0000259" key="10">
    <source>
        <dbReference type="PROSITE" id="PS50075"/>
    </source>
</evidence>
<dbReference type="InterPro" id="IPR057326">
    <property type="entry name" value="KR_dom"/>
</dbReference>
<organism evidence="13 14">
    <name type="scientific">Streptomyces oceani</name>
    <dbReference type="NCBI Taxonomy" id="1075402"/>
    <lineage>
        <taxon>Bacteria</taxon>
        <taxon>Bacillati</taxon>
        <taxon>Actinomycetota</taxon>
        <taxon>Actinomycetes</taxon>
        <taxon>Kitasatosporales</taxon>
        <taxon>Streptomycetaceae</taxon>
        <taxon>Streptomyces</taxon>
    </lineage>
</organism>
<keyword evidence="4" id="KW-0808">Transferase</keyword>
<evidence type="ECO:0008006" key="15">
    <source>
        <dbReference type="Google" id="ProtNLM"/>
    </source>
</evidence>
<dbReference type="CDD" id="cd08956">
    <property type="entry name" value="KR_3_FAS_SDR_x"/>
    <property type="match status" value="1"/>
</dbReference>
<dbReference type="InterPro" id="IPR016036">
    <property type="entry name" value="Malonyl_transacylase_ACP-bd"/>
</dbReference>
<dbReference type="InterPro" id="IPR009081">
    <property type="entry name" value="PP-bd_ACP"/>
</dbReference>
<comment type="pathway">
    <text evidence="1">Antibiotic biosynthesis.</text>
</comment>
<evidence type="ECO:0000256" key="1">
    <source>
        <dbReference type="ARBA" id="ARBA00004792"/>
    </source>
</evidence>
<evidence type="ECO:0000256" key="3">
    <source>
        <dbReference type="ARBA" id="ARBA00022553"/>
    </source>
</evidence>
<dbReference type="GO" id="GO:0033068">
    <property type="term" value="P:macrolide biosynthetic process"/>
    <property type="evidence" value="ECO:0007669"/>
    <property type="project" value="UniProtKB-ARBA"/>
</dbReference>
<dbReference type="GO" id="GO:0004315">
    <property type="term" value="F:3-oxoacyl-[acyl-carrier-protein] synthase activity"/>
    <property type="evidence" value="ECO:0007669"/>
    <property type="project" value="InterPro"/>
</dbReference>
<dbReference type="InterPro" id="IPR049551">
    <property type="entry name" value="PKS_DH_C"/>
</dbReference>
<dbReference type="GO" id="GO:0004312">
    <property type="term" value="F:fatty acid synthase activity"/>
    <property type="evidence" value="ECO:0007669"/>
    <property type="project" value="TreeGrafter"/>
</dbReference>
<dbReference type="InterPro" id="IPR049900">
    <property type="entry name" value="PKS_mFAS_DH"/>
</dbReference>
<dbReference type="InterPro" id="IPR018201">
    <property type="entry name" value="Ketoacyl_synth_AS"/>
</dbReference>
<keyword evidence="3" id="KW-0597">Phosphoprotein</keyword>
<evidence type="ECO:0000313" key="14">
    <source>
        <dbReference type="Proteomes" id="UP000176101"/>
    </source>
</evidence>
<dbReference type="STRING" id="1075402.AN216_15415"/>
<dbReference type="InterPro" id="IPR001227">
    <property type="entry name" value="Ac_transferase_dom_sf"/>
</dbReference>
<feature type="domain" description="Carrier" evidence="10">
    <location>
        <begin position="2588"/>
        <end position="2663"/>
    </location>
</feature>
<dbReference type="SMART" id="SM00823">
    <property type="entry name" value="PKS_PP"/>
    <property type="match status" value="2"/>
</dbReference>